<feature type="transmembrane region" description="Helical" evidence="1">
    <location>
        <begin position="133"/>
        <end position="152"/>
    </location>
</feature>
<evidence type="ECO:0000256" key="1">
    <source>
        <dbReference type="SAM" id="Phobius"/>
    </source>
</evidence>
<keyword evidence="1" id="KW-1133">Transmembrane helix</keyword>
<keyword evidence="1" id="KW-0472">Membrane</keyword>
<evidence type="ECO:0000313" key="3">
    <source>
        <dbReference type="Proteomes" id="UP000293483"/>
    </source>
</evidence>
<dbReference type="AlphaFoldDB" id="A0A4Q7AT03"/>
<dbReference type="EMBL" id="SGSU01000012">
    <property type="protein sequence ID" value="RZG66094.1"/>
    <property type="molecule type" value="Genomic_DNA"/>
</dbReference>
<feature type="transmembrane region" description="Helical" evidence="1">
    <location>
        <begin position="107"/>
        <end position="126"/>
    </location>
</feature>
<feature type="transmembrane region" description="Helical" evidence="1">
    <location>
        <begin position="164"/>
        <end position="182"/>
    </location>
</feature>
<dbReference type="Proteomes" id="UP000293483">
    <property type="component" value="Unassembled WGS sequence"/>
</dbReference>
<gene>
    <name evidence="2" type="ORF">EXE25_11315</name>
</gene>
<sequence length="194" mass="22069">MPYSINKTGIFALALLAAIVATLCDANHVFTQTLSYPHPLLFQQAWWVFPAFFIAFLFMAINYLYVSRILNQKLDIKLSTAHGSWRSLFEDLTAFSCAYLLSGFGNFHPVLLCFILYLTFIIRLSFTYERAWLCILAILLAIGGMFFEGLLAEFGLVKYRHADIFNVPYWLGGVYMHGAFALRSGMRALVYKSA</sequence>
<organism evidence="2 3">
    <name type="scientific">Acinetobacter bouvetii</name>
    <dbReference type="NCBI Taxonomy" id="202951"/>
    <lineage>
        <taxon>Bacteria</taxon>
        <taxon>Pseudomonadati</taxon>
        <taxon>Pseudomonadota</taxon>
        <taxon>Gammaproteobacteria</taxon>
        <taxon>Moraxellales</taxon>
        <taxon>Moraxellaceae</taxon>
        <taxon>Acinetobacter</taxon>
    </lineage>
</organism>
<reference evidence="2 3" key="1">
    <citation type="submission" date="2019-02" db="EMBL/GenBank/DDBJ databases">
        <title>The Batch Genome Submission of Acinetobacter spp. strains.</title>
        <authorList>
            <person name="Qin J."/>
            <person name="Hu Y."/>
            <person name="Ye H."/>
            <person name="Wei L."/>
            <person name="Feng Y."/>
            <person name="Zong Z."/>
        </authorList>
    </citation>
    <scope>NUCLEOTIDE SEQUENCE [LARGE SCALE GENOMIC DNA]</scope>
    <source>
        <strain evidence="2 3">WCHABo060081</strain>
    </source>
</reference>
<dbReference type="RefSeq" id="WP_130146412.1">
    <property type="nucleotide sequence ID" value="NZ_SGSU01000012.1"/>
</dbReference>
<evidence type="ECO:0008006" key="4">
    <source>
        <dbReference type="Google" id="ProtNLM"/>
    </source>
</evidence>
<accession>A0A4Q7AT03</accession>
<feature type="transmembrane region" description="Helical" evidence="1">
    <location>
        <begin position="45"/>
        <end position="65"/>
    </location>
</feature>
<name>A0A4Q7AT03_9GAMM</name>
<proteinExistence type="predicted"/>
<keyword evidence="1" id="KW-0812">Transmembrane</keyword>
<comment type="caution">
    <text evidence="2">The sequence shown here is derived from an EMBL/GenBank/DDBJ whole genome shotgun (WGS) entry which is preliminary data.</text>
</comment>
<evidence type="ECO:0000313" key="2">
    <source>
        <dbReference type="EMBL" id="RZG66094.1"/>
    </source>
</evidence>
<protein>
    <recommendedName>
        <fullName evidence="4">DUF2878 domain-containing protein</fullName>
    </recommendedName>
</protein>